<sequence>MLRKLISKIKSRISSLKIRHKILLFYFILIVFSIGLSILIYQRTSEHYMNQKMKEIAIQGIESDSRSVEMLIDDINNYSKILIANQNVQKILQEENENKKVDYKELDRFLSQFINFNPKVSSIYIFSNSGTKYYTEKQAVKSIQLENIKKMPWYKETINKKGGYIIRVNDLLTENEDNSFISFIRVINNINKLEPIGLLMINVSESVIKDALGLNPYNNTSVLIKNKYGQDVINYNNSDFIDEDELLHDLNSVDSFSYPLKNKKNIVMVTGLNNNIYGWKFLKVIPFENSSMYLQTFNFGLLGIILVNVILVALGSIFISKLITDPIHSLINSMKDVEKGEFQLVCINTNNDEIGMLKNVYNYMINEIQLLIKKIIHEQKIKRKAEFGIIMEQIKPHFLYNTLDSVSSLIMLERNEEAYNSLSALGIFYRTSLSNGRDIITIKEEVETVKNYLYIQKIRYRDLFEVEYQIDEKTLDVKVPKLILQPLVENSIYHGLRPAGDNGKIIVKTEKLQEKIYLIVEDTGVGMDKEQLELLDKDTNKRIGIHATKERIRILFGDSSKFTISSIKNEGTKVAMEIPIQKEDDYIE</sequence>
<keyword evidence="1" id="KW-0418">Kinase</keyword>
<gene>
    <name evidence="1" type="ORF">AN2V17_22740</name>
</gene>
<evidence type="ECO:0000313" key="1">
    <source>
        <dbReference type="EMBL" id="GMQ63041.1"/>
    </source>
</evidence>
<comment type="caution">
    <text evidence="1">The sequence shown here is derived from an EMBL/GenBank/DDBJ whole genome shotgun (WGS) entry which is preliminary data.</text>
</comment>
<accession>A0ACB5UJA8</accession>
<organism evidence="1 2">
    <name type="scientific">Vallitalea maricola</name>
    <dbReference type="NCBI Taxonomy" id="3074433"/>
    <lineage>
        <taxon>Bacteria</taxon>
        <taxon>Bacillati</taxon>
        <taxon>Bacillota</taxon>
        <taxon>Clostridia</taxon>
        <taxon>Lachnospirales</taxon>
        <taxon>Vallitaleaceae</taxon>
        <taxon>Vallitalea</taxon>
    </lineage>
</organism>
<evidence type="ECO:0000313" key="2">
    <source>
        <dbReference type="Proteomes" id="UP001374599"/>
    </source>
</evidence>
<name>A0ACB5UJA8_9FIRM</name>
<keyword evidence="2" id="KW-1185">Reference proteome</keyword>
<protein>
    <submittedName>
        <fullName evidence="1">Sensor histidine kinase</fullName>
    </submittedName>
</protein>
<dbReference type="Proteomes" id="UP001374599">
    <property type="component" value="Unassembled WGS sequence"/>
</dbReference>
<reference evidence="1" key="1">
    <citation type="submission" date="2023-09" db="EMBL/GenBank/DDBJ databases">
        <title>Vallitalea sediminicola and Vallitalea maricola sp. nov., anaerobic bacteria isolated from marine sediment.</title>
        <authorList>
            <person name="Hirano S."/>
            <person name="Maeda A."/>
            <person name="Terahara T."/>
            <person name="Mori K."/>
            <person name="Hamada M."/>
            <person name="Matsumoto R."/>
            <person name="Kobayashi T."/>
        </authorList>
    </citation>
    <scope>NUCLEOTIDE SEQUENCE</scope>
    <source>
        <strain evidence="1">AN17-2</strain>
    </source>
</reference>
<proteinExistence type="predicted"/>
<dbReference type="EMBL" id="BTPU01000035">
    <property type="protein sequence ID" value="GMQ63041.1"/>
    <property type="molecule type" value="Genomic_DNA"/>
</dbReference>
<keyword evidence="1" id="KW-0808">Transferase</keyword>